<reference evidence="1" key="1">
    <citation type="submission" date="2023-10" db="EMBL/GenBank/DDBJ databases">
        <title>Chromosome-level genome of the transformable northern wattle, Acacia crassicarpa.</title>
        <authorList>
            <person name="Massaro I."/>
            <person name="Sinha N.R."/>
            <person name="Poethig S."/>
            <person name="Leichty A.R."/>
        </authorList>
    </citation>
    <scope>NUCLEOTIDE SEQUENCE</scope>
    <source>
        <strain evidence="1">Acra3RX</strain>
        <tissue evidence="1">Leaf</tissue>
    </source>
</reference>
<keyword evidence="2" id="KW-1185">Reference proteome</keyword>
<dbReference type="Proteomes" id="UP001293593">
    <property type="component" value="Unassembled WGS sequence"/>
</dbReference>
<evidence type="ECO:0000313" key="2">
    <source>
        <dbReference type="Proteomes" id="UP001293593"/>
    </source>
</evidence>
<name>A0AAE1N7R1_9FABA</name>
<comment type="caution">
    <text evidence="1">The sequence shown here is derived from an EMBL/GenBank/DDBJ whole genome shotgun (WGS) entry which is preliminary data.</text>
</comment>
<sequence>MMTEVMLFCFDPESMKNVVHNQSEPILRAVDSIFPH</sequence>
<dbReference type="EMBL" id="JAWXYG010000001">
    <property type="protein sequence ID" value="KAK4284152.1"/>
    <property type="molecule type" value="Genomic_DNA"/>
</dbReference>
<proteinExistence type="predicted"/>
<accession>A0AAE1N7R1</accession>
<dbReference type="AlphaFoldDB" id="A0AAE1N7R1"/>
<protein>
    <submittedName>
        <fullName evidence="1">Uncharacterized protein</fullName>
    </submittedName>
</protein>
<organism evidence="1 2">
    <name type="scientific">Acacia crassicarpa</name>
    <name type="common">northern wattle</name>
    <dbReference type="NCBI Taxonomy" id="499986"/>
    <lineage>
        <taxon>Eukaryota</taxon>
        <taxon>Viridiplantae</taxon>
        <taxon>Streptophyta</taxon>
        <taxon>Embryophyta</taxon>
        <taxon>Tracheophyta</taxon>
        <taxon>Spermatophyta</taxon>
        <taxon>Magnoliopsida</taxon>
        <taxon>eudicotyledons</taxon>
        <taxon>Gunneridae</taxon>
        <taxon>Pentapetalae</taxon>
        <taxon>rosids</taxon>
        <taxon>fabids</taxon>
        <taxon>Fabales</taxon>
        <taxon>Fabaceae</taxon>
        <taxon>Caesalpinioideae</taxon>
        <taxon>mimosoid clade</taxon>
        <taxon>Acacieae</taxon>
        <taxon>Acacia</taxon>
    </lineage>
</organism>
<evidence type="ECO:0000313" key="1">
    <source>
        <dbReference type="EMBL" id="KAK4284152.1"/>
    </source>
</evidence>
<gene>
    <name evidence="1" type="ORF">QN277_001021</name>
</gene>